<dbReference type="AlphaFoldDB" id="A0A1R4HQQ7"/>
<dbReference type="OrthoDB" id="5297460at2"/>
<dbReference type="InterPro" id="IPR051011">
    <property type="entry name" value="Metal_resp_trans_reg"/>
</dbReference>
<evidence type="ECO:0000256" key="1">
    <source>
        <dbReference type="ARBA" id="ARBA00023015"/>
    </source>
</evidence>
<keyword evidence="3" id="KW-0804">Transcription</keyword>
<dbReference type="InterPro" id="IPR001845">
    <property type="entry name" value="HTH_ArsR_DNA-bd_dom"/>
</dbReference>
<keyword evidence="2" id="KW-0238">DNA-binding</keyword>
<dbReference type="SMART" id="SM00418">
    <property type="entry name" value="HTH_ARSR"/>
    <property type="match status" value="1"/>
</dbReference>
<protein>
    <submittedName>
        <fullName evidence="5">Helix-turn-helix transcriptional regulator</fullName>
    </submittedName>
    <submittedName>
        <fullName evidence="6">Transcriptional regulator, ArsR family</fullName>
    </submittedName>
</protein>
<proteinExistence type="predicted"/>
<gene>
    <name evidence="6" type="ORF">CZ787_02095</name>
    <name evidence="5" type="ORF">EI163_01230</name>
</gene>
<dbReference type="GO" id="GO:0003700">
    <property type="term" value="F:DNA-binding transcription factor activity"/>
    <property type="evidence" value="ECO:0007669"/>
    <property type="project" value="InterPro"/>
</dbReference>
<dbReference type="PANTHER" id="PTHR43132">
    <property type="entry name" value="ARSENICAL RESISTANCE OPERON REPRESSOR ARSR-RELATED"/>
    <property type="match status" value="1"/>
</dbReference>
<organism evidence="6 7">
    <name type="scientific">Halomonas citrativorans</name>
    <dbReference type="NCBI Taxonomy" id="2742612"/>
    <lineage>
        <taxon>Bacteria</taxon>
        <taxon>Pseudomonadati</taxon>
        <taxon>Pseudomonadota</taxon>
        <taxon>Gammaproteobacteria</taxon>
        <taxon>Oceanospirillales</taxon>
        <taxon>Halomonadaceae</taxon>
        <taxon>Halomonas</taxon>
    </lineage>
</organism>
<reference evidence="5 8" key="2">
    <citation type="submission" date="2020-07" db="EMBL/GenBank/DDBJ databases">
        <title>Halophilic bacteria isolated from french cheeses.</title>
        <authorList>
            <person name="Kothe C.I."/>
            <person name="Farah-Kraiem B."/>
            <person name="Renault P."/>
            <person name="Dridi B."/>
        </authorList>
    </citation>
    <scope>NUCLEOTIDE SEQUENCE [LARGE SCALE GENOMIC DNA]</scope>
    <source>
        <strain evidence="5 8">FME16</strain>
    </source>
</reference>
<dbReference type="InterPro" id="IPR036388">
    <property type="entry name" value="WH-like_DNA-bd_sf"/>
</dbReference>
<dbReference type="PRINTS" id="PR00778">
    <property type="entry name" value="HTHARSR"/>
</dbReference>
<evidence type="ECO:0000313" key="7">
    <source>
        <dbReference type="Proteomes" id="UP000196331"/>
    </source>
</evidence>
<dbReference type="SUPFAM" id="SSF46785">
    <property type="entry name" value="Winged helix' DNA-binding domain"/>
    <property type="match status" value="1"/>
</dbReference>
<dbReference type="InterPro" id="IPR036390">
    <property type="entry name" value="WH_DNA-bd_sf"/>
</dbReference>
<evidence type="ECO:0000259" key="4">
    <source>
        <dbReference type="PROSITE" id="PS50987"/>
    </source>
</evidence>
<dbReference type="InterPro" id="IPR011991">
    <property type="entry name" value="ArsR-like_HTH"/>
</dbReference>
<dbReference type="Proteomes" id="UP000754821">
    <property type="component" value="Unassembled WGS sequence"/>
</dbReference>
<reference evidence="6 7" key="1">
    <citation type="submission" date="2017-02" db="EMBL/GenBank/DDBJ databases">
        <authorList>
            <person name="Dridi B."/>
        </authorList>
    </citation>
    <scope>NUCLEOTIDE SEQUENCE [LARGE SCALE GENOMIC DNA]</scope>
    <source>
        <strain evidence="6 7">JB380</strain>
    </source>
</reference>
<dbReference type="RefSeq" id="WP_087105666.1">
    <property type="nucleotide sequence ID" value="NZ_FUKM01000005.1"/>
</dbReference>
<evidence type="ECO:0000313" key="6">
    <source>
        <dbReference type="EMBL" id="SJN09704.1"/>
    </source>
</evidence>
<sequence>MEIKNVTASFSALSQETRLEAFRLLVRHEPEGLPAGEIARQLSVPHNTMSAHLSVLSRAGWVNSRRQSRSIIYRANLGHMQQTLSFLIRDCCAGHPEVCEPLLTAFTDCSLNTEKE</sequence>
<evidence type="ECO:0000313" key="5">
    <source>
        <dbReference type="EMBL" id="MBE0402192.1"/>
    </source>
</evidence>
<dbReference type="Pfam" id="PF12840">
    <property type="entry name" value="HTH_20"/>
    <property type="match status" value="1"/>
</dbReference>
<dbReference type="PANTHER" id="PTHR43132:SF2">
    <property type="entry name" value="ARSENICAL RESISTANCE OPERON REPRESSOR ARSR-RELATED"/>
    <property type="match status" value="1"/>
</dbReference>
<feature type="domain" description="HTH arsR-type" evidence="4">
    <location>
        <begin position="1"/>
        <end position="95"/>
    </location>
</feature>
<name>A0A1R4HQQ7_9GAMM</name>
<keyword evidence="8" id="KW-1185">Reference proteome</keyword>
<dbReference type="CDD" id="cd00090">
    <property type="entry name" value="HTH_ARSR"/>
    <property type="match status" value="1"/>
</dbReference>
<dbReference type="Gene3D" id="1.10.10.10">
    <property type="entry name" value="Winged helix-like DNA-binding domain superfamily/Winged helix DNA-binding domain"/>
    <property type="match status" value="1"/>
</dbReference>
<dbReference type="EMBL" id="RRZC01000001">
    <property type="protein sequence ID" value="MBE0402192.1"/>
    <property type="molecule type" value="Genomic_DNA"/>
</dbReference>
<comment type="caution">
    <text evidence="6">The sequence shown here is derived from an EMBL/GenBank/DDBJ whole genome shotgun (WGS) entry which is preliminary data.</text>
</comment>
<accession>A0A1R4HQQ7</accession>
<evidence type="ECO:0000313" key="8">
    <source>
        <dbReference type="Proteomes" id="UP000754821"/>
    </source>
</evidence>
<keyword evidence="1" id="KW-0805">Transcription regulation</keyword>
<dbReference type="GO" id="GO:0003677">
    <property type="term" value="F:DNA binding"/>
    <property type="evidence" value="ECO:0007669"/>
    <property type="project" value="UniProtKB-KW"/>
</dbReference>
<evidence type="ECO:0000256" key="3">
    <source>
        <dbReference type="ARBA" id="ARBA00023163"/>
    </source>
</evidence>
<dbReference type="PROSITE" id="PS50987">
    <property type="entry name" value="HTH_ARSR_2"/>
    <property type="match status" value="1"/>
</dbReference>
<dbReference type="EMBL" id="FUKM01000005">
    <property type="protein sequence ID" value="SJN09704.1"/>
    <property type="molecule type" value="Genomic_DNA"/>
</dbReference>
<dbReference type="NCBIfam" id="NF033788">
    <property type="entry name" value="HTH_metalloreg"/>
    <property type="match status" value="1"/>
</dbReference>
<evidence type="ECO:0000256" key="2">
    <source>
        <dbReference type="ARBA" id="ARBA00023125"/>
    </source>
</evidence>
<dbReference type="Proteomes" id="UP000196331">
    <property type="component" value="Unassembled WGS sequence"/>
</dbReference>